<dbReference type="Gene3D" id="3.50.50.60">
    <property type="entry name" value="FAD/NAD(P)-binding domain"/>
    <property type="match status" value="1"/>
</dbReference>
<evidence type="ECO:0000313" key="2">
    <source>
        <dbReference type="Proteomes" id="UP000467327"/>
    </source>
</evidence>
<name>A0AAD1HMR9_9MYCO</name>
<dbReference type="AlphaFoldDB" id="A0AAD1HMR9"/>
<evidence type="ECO:0000313" key="1">
    <source>
        <dbReference type="EMBL" id="BBX08227.1"/>
    </source>
</evidence>
<proteinExistence type="predicted"/>
<dbReference type="SUPFAM" id="SSF51905">
    <property type="entry name" value="FAD/NAD(P)-binding domain"/>
    <property type="match status" value="1"/>
</dbReference>
<dbReference type="KEGG" id="maic:MAIC_30300"/>
<gene>
    <name evidence="1" type="ORF">MAIC_30300</name>
</gene>
<dbReference type="PANTHER" id="PTHR10668:SF105">
    <property type="entry name" value="DEHYDROGENASE-RELATED"/>
    <property type="match status" value="1"/>
</dbReference>
<accession>A0AAD1HMR9</accession>
<dbReference type="EMBL" id="AP022561">
    <property type="protein sequence ID" value="BBX08227.1"/>
    <property type="molecule type" value="Genomic_DNA"/>
</dbReference>
<dbReference type="InterPro" id="IPR036188">
    <property type="entry name" value="FAD/NAD-bd_sf"/>
</dbReference>
<dbReference type="PRINTS" id="PR00411">
    <property type="entry name" value="PNDRDTASEI"/>
</dbReference>
<keyword evidence="2" id="KW-1185">Reference proteome</keyword>
<dbReference type="Pfam" id="PF13450">
    <property type="entry name" value="NAD_binding_8"/>
    <property type="match status" value="1"/>
</dbReference>
<organism evidence="1 2">
    <name type="scientific">Mycolicibacterium aichiense</name>
    <dbReference type="NCBI Taxonomy" id="1799"/>
    <lineage>
        <taxon>Bacteria</taxon>
        <taxon>Bacillati</taxon>
        <taxon>Actinomycetota</taxon>
        <taxon>Actinomycetes</taxon>
        <taxon>Mycobacteriales</taxon>
        <taxon>Mycobacteriaceae</taxon>
        <taxon>Mycolicibacterium</taxon>
    </lineage>
</organism>
<sequence length="505" mass="52939">MRPPVDVVVVGSGPNGLAAAVIAAAAGLSVRVLESQSAPGGGCRTEMLNLGVPLLHDVCSAVHPMAVASPFFEQFDLAARGVDLPKPAIAFAQPLVDGRAAVAYQDLNRTVDELAEDGAREGRTYRQVMEPLVENWSTVRDIGLSDLRSVPRSALRPAGMAGAAALASRAVELGSPLWDWLTRAPRAGALLTGVSAHANVVIPALAGGATALLLGTLAHSHGWPIPVGGSQSITGALLADLADRGVEVVTDCQITEAAQLPRARAYLFDTSPWVLTQVFGTQLSKSYRSALGRFTPGNGVAKVDFALSGPVPWTDPRLAEAGTLHIGGSREEMKRAERDTAAGLHSSTPMTLASQPTVVDATRFGPSGTRPLWTYAHVPNSSTVDMTEAVTTHIERFAPGFRDVVIGSRCIPAAAMAGHNPNYVGGDIAVGTVSLYRMLARPVPRWNPYRTPLDNVYLCSASTPPGPGVHGMCGMHAAARVLDEQFGIRQLPEIGPAAVARLPRS</sequence>
<reference evidence="1 2" key="1">
    <citation type="journal article" date="2019" name="Emerg. Microbes Infect.">
        <title>Comprehensive subspecies identification of 175 nontuberculous mycobacteria species based on 7547 genomic profiles.</title>
        <authorList>
            <person name="Matsumoto Y."/>
            <person name="Kinjo T."/>
            <person name="Motooka D."/>
            <person name="Nabeya D."/>
            <person name="Jung N."/>
            <person name="Uechi K."/>
            <person name="Horii T."/>
            <person name="Iida T."/>
            <person name="Fujita J."/>
            <person name="Nakamura S."/>
        </authorList>
    </citation>
    <scope>NUCLEOTIDE SEQUENCE [LARGE SCALE GENOMIC DNA]</scope>
    <source>
        <strain evidence="1 2">JCM 6376</strain>
    </source>
</reference>
<protein>
    <submittedName>
        <fullName evidence="1">Dehydrogenase</fullName>
    </submittedName>
</protein>
<dbReference type="Proteomes" id="UP000467327">
    <property type="component" value="Chromosome"/>
</dbReference>
<dbReference type="PANTHER" id="PTHR10668">
    <property type="entry name" value="PHYTOENE DEHYDROGENASE"/>
    <property type="match status" value="1"/>
</dbReference>